<keyword evidence="11 14" id="KW-0503">Monooxygenase</keyword>
<gene>
    <name evidence="15" type="ORF">GSI_09358</name>
</gene>
<dbReference type="Pfam" id="PF00067">
    <property type="entry name" value="p450"/>
    <property type="match status" value="1"/>
</dbReference>
<proteinExistence type="inferred from homology"/>
<feature type="binding site" description="axial binding residue" evidence="13">
    <location>
        <position position="218"/>
    </location>
    <ligand>
        <name>heme</name>
        <dbReference type="ChEBI" id="CHEBI:30413"/>
    </ligand>
    <ligandPart>
        <name>Fe</name>
        <dbReference type="ChEBI" id="CHEBI:18248"/>
    </ligandPart>
</feature>
<evidence type="ECO:0000256" key="12">
    <source>
        <dbReference type="ARBA" id="ARBA00023136"/>
    </source>
</evidence>
<dbReference type="OrthoDB" id="3255500at2759"/>
<keyword evidence="5 13" id="KW-0349">Heme</keyword>
<protein>
    <submittedName>
        <fullName evidence="15">Cytochrome P450</fullName>
    </submittedName>
</protein>
<evidence type="ECO:0000256" key="10">
    <source>
        <dbReference type="ARBA" id="ARBA00023004"/>
    </source>
</evidence>
<evidence type="ECO:0000256" key="2">
    <source>
        <dbReference type="ARBA" id="ARBA00004370"/>
    </source>
</evidence>
<keyword evidence="12" id="KW-0472">Membrane</keyword>
<evidence type="ECO:0000256" key="8">
    <source>
        <dbReference type="ARBA" id="ARBA00022989"/>
    </source>
</evidence>
<evidence type="ECO:0000256" key="11">
    <source>
        <dbReference type="ARBA" id="ARBA00023033"/>
    </source>
</evidence>
<evidence type="ECO:0000256" key="9">
    <source>
        <dbReference type="ARBA" id="ARBA00023002"/>
    </source>
</evidence>
<dbReference type="Proteomes" id="UP000230002">
    <property type="component" value="Unassembled WGS sequence"/>
</dbReference>
<dbReference type="EMBL" id="AYKW01000023">
    <property type="protein sequence ID" value="PIL29307.1"/>
    <property type="molecule type" value="Genomic_DNA"/>
</dbReference>
<reference evidence="15 16" key="1">
    <citation type="journal article" date="2015" name="Sci. Rep.">
        <title>Chromosome-level genome map provides insights into diverse defense mechanisms in the medicinal fungus Ganoderma sinense.</title>
        <authorList>
            <person name="Zhu Y."/>
            <person name="Xu J."/>
            <person name="Sun C."/>
            <person name="Zhou S."/>
            <person name="Xu H."/>
            <person name="Nelson D.R."/>
            <person name="Qian J."/>
            <person name="Song J."/>
            <person name="Luo H."/>
            <person name="Xiang L."/>
            <person name="Li Y."/>
            <person name="Xu Z."/>
            <person name="Ji A."/>
            <person name="Wang L."/>
            <person name="Lu S."/>
            <person name="Hayward A."/>
            <person name="Sun W."/>
            <person name="Li X."/>
            <person name="Schwartz D.C."/>
            <person name="Wang Y."/>
            <person name="Chen S."/>
        </authorList>
    </citation>
    <scope>NUCLEOTIDE SEQUENCE [LARGE SCALE GENOMIC DNA]</scope>
    <source>
        <strain evidence="15 16">ZZ0214-1</strain>
    </source>
</reference>
<dbReference type="PRINTS" id="PR00385">
    <property type="entry name" value="P450"/>
</dbReference>
<evidence type="ECO:0000256" key="7">
    <source>
        <dbReference type="ARBA" id="ARBA00022723"/>
    </source>
</evidence>
<dbReference type="GO" id="GO:0016705">
    <property type="term" value="F:oxidoreductase activity, acting on paired donors, with incorporation or reduction of molecular oxygen"/>
    <property type="evidence" value="ECO:0007669"/>
    <property type="project" value="InterPro"/>
</dbReference>
<comment type="subcellular location">
    <subcellularLocation>
        <location evidence="2">Membrane</location>
    </subcellularLocation>
</comment>
<keyword evidence="10 13" id="KW-0408">Iron</keyword>
<evidence type="ECO:0000256" key="5">
    <source>
        <dbReference type="ARBA" id="ARBA00022617"/>
    </source>
</evidence>
<accession>A0A2G8S6E2</accession>
<comment type="similarity">
    <text evidence="4 14">Belongs to the cytochrome P450 family.</text>
</comment>
<keyword evidence="6" id="KW-0812">Transmembrane</keyword>
<evidence type="ECO:0000256" key="14">
    <source>
        <dbReference type="RuleBase" id="RU000461"/>
    </source>
</evidence>
<dbReference type="InterPro" id="IPR036396">
    <property type="entry name" value="Cyt_P450_sf"/>
</dbReference>
<dbReference type="GO" id="GO:0004497">
    <property type="term" value="F:monooxygenase activity"/>
    <property type="evidence" value="ECO:0007669"/>
    <property type="project" value="UniProtKB-KW"/>
</dbReference>
<dbReference type="InterPro" id="IPR017972">
    <property type="entry name" value="Cyt_P450_CS"/>
</dbReference>
<keyword evidence="7 13" id="KW-0479">Metal-binding</keyword>
<dbReference type="PRINTS" id="PR00463">
    <property type="entry name" value="EP450I"/>
</dbReference>
<keyword evidence="8" id="KW-1133">Transmembrane helix</keyword>
<dbReference type="PANTHER" id="PTHR46300:SF2">
    <property type="entry name" value="CYTOCHROME P450 MONOOXYGENASE ALNH-RELATED"/>
    <property type="match status" value="1"/>
</dbReference>
<name>A0A2G8S6E2_9APHY</name>
<dbReference type="PROSITE" id="PS00086">
    <property type="entry name" value="CYTOCHROME_P450"/>
    <property type="match status" value="1"/>
</dbReference>
<dbReference type="InterPro" id="IPR001128">
    <property type="entry name" value="Cyt_P450"/>
</dbReference>
<keyword evidence="16" id="KW-1185">Reference proteome</keyword>
<evidence type="ECO:0000256" key="3">
    <source>
        <dbReference type="ARBA" id="ARBA00005179"/>
    </source>
</evidence>
<dbReference type="InterPro" id="IPR050364">
    <property type="entry name" value="Cytochrome_P450_fung"/>
</dbReference>
<dbReference type="GO" id="GO:0005506">
    <property type="term" value="F:iron ion binding"/>
    <property type="evidence" value="ECO:0007669"/>
    <property type="project" value="InterPro"/>
</dbReference>
<dbReference type="GO" id="GO:0020037">
    <property type="term" value="F:heme binding"/>
    <property type="evidence" value="ECO:0007669"/>
    <property type="project" value="InterPro"/>
</dbReference>
<dbReference type="PANTHER" id="PTHR46300">
    <property type="entry name" value="P450, PUTATIVE (EUROFUNG)-RELATED-RELATED"/>
    <property type="match status" value="1"/>
</dbReference>
<evidence type="ECO:0000256" key="1">
    <source>
        <dbReference type="ARBA" id="ARBA00001971"/>
    </source>
</evidence>
<dbReference type="STRING" id="1077348.A0A2G8S6E2"/>
<comment type="caution">
    <text evidence="15">The sequence shown here is derived from an EMBL/GenBank/DDBJ whole genome shotgun (WGS) entry which is preliminary data.</text>
</comment>
<dbReference type="InterPro" id="IPR002401">
    <property type="entry name" value="Cyt_P450_E_grp-I"/>
</dbReference>
<dbReference type="AlphaFoldDB" id="A0A2G8S6E2"/>
<comment type="pathway">
    <text evidence="3">Secondary metabolite biosynthesis.</text>
</comment>
<evidence type="ECO:0000313" key="16">
    <source>
        <dbReference type="Proteomes" id="UP000230002"/>
    </source>
</evidence>
<keyword evidence="9 14" id="KW-0560">Oxidoreductase</keyword>
<dbReference type="SUPFAM" id="SSF48264">
    <property type="entry name" value="Cytochrome P450"/>
    <property type="match status" value="1"/>
</dbReference>
<evidence type="ECO:0000256" key="4">
    <source>
        <dbReference type="ARBA" id="ARBA00010617"/>
    </source>
</evidence>
<organism evidence="15 16">
    <name type="scientific">Ganoderma sinense ZZ0214-1</name>
    <dbReference type="NCBI Taxonomy" id="1077348"/>
    <lineage>
        <taxon>Eukaryota</taxon>
        <taxon>Fungi</taxon>
        <taxon>Dikarya</taxon>
        <taxon>Basidiomycota</taxon>
        <taxon>Agaricomycotina</taxon>
        <taxon>Agaricomycetes</taxon>
        <taxon>Polyporales</taxon>
        <taxon>Polyporaceae</taxon>
        <taxon>Ganoderma</taxon>
    </lineage>
</organism>
<sequence length="264" mass="29512">MDITYGLDVVGADNRFISLLADFAEAFQSAFSPGKYLVETFPILRHVPPWFPGATFHQDAALYKKSFSAMRDEPFDKTLDNMVDASLQVFFLAMVLHPEAQKQAQAELDGVIDPDRLPQMTDLESLPYIQALILEVLRWRPIIGLGFPHVSRSDDVLRGYKIPKGSLIFPSSWAISRDPQMYPDADSFVPGRFLRDGVLNTDVLDPRLYAFGHGRRICPGRHFAEASLFLTVASVLHTFTIKPRCNAAGEPVLPEGKMKPGFLS</sequence>
<dbReference type="Gene3D" id="1.10.630.10">
    <property type="entry name" value="Cytochrome P450"/>
    <property type="match status" value="1"/>
</dbReference>
<evidence type="ECO:0000313" key="15">
    <source>
        <dbReference type="EMBL" id="PIL29307.1"/>
    </source>
</evidence>
<dbReference type="GO" id="GO:0016020">
    <property type="term" value="C:membrane"/>
    <property type="evidence" value="ECO:0007669"/>
    <property type="project" value="UniProtKB-SubCell"/>
</dbReference>
<evidence type="ECO:0000256" key="6">
    <source>
        <dbReference type="ARBA" id="ARBA00022692"/>
    </source>
</evidence>
<comment type="cofactor">
    <cofactor evidence="1 13">
        <name>heme</name>
        <dbReference type="ChEBI" id="CHEBI:30413"/>
    </cofactor>
</comment>
<evidence type="ECO:0000256" key="13">
    <source>
        <dbReference type="PIRSR" id="PIRSR602401-1"/>
    </source>
</evidence>